<dbReference type="EMBL" id="JANWTP010000075">
    <property type="protein sequence ID" value="MDC8639683.1"/>
    <property type="molecule type" value="Genomic_DNA"/>
</dbReference>
<dbReference type="Proteomes" id="UP001140230">
    <property type="component" value="Unassembled WGS sequence"/>
</dbReference>
<dbReference type="InterPro" id="IPR014966">
    <property type="entry name" value="FRG-dom"/>
</dbReference>
<evidence type="ECO:0000259" key="1">
    <source>
        <dbReference type="SMART" id="SM00901"/>
    </source>
</evidence>
<accession>A0A9X4BUE6</accession>
<protein>
    <submittedName>
        <fullName evidence="2">FRG domain-containing protein</fullName>
    </submittedName>
</protein>
<reference evidence="2" key="1">
    <citation type="journal article" date="2022" name="Phytopathology">
        <title>Whole genome sequencing-based tracing of a 2022 introduction and outbreak of Xanthomonas hortorum pv. pelargonii.</title>
        <authorList>
            <person name="Iruegas Bocardo F."/>
            <person name="Weisberg A.J."/>
            <person name="Riutta E.R."/>
            <person name="Kilday K.B."/>
            <person name="Bonkowski J.C."/>
            <person name="Creswell T.C."/>
            <person name="Daughtrey M."/>
            <person name="Rane K.K."/>
            <person name="Grunwald N.J."/>
            <person name="Chang J.H."/>
            <person name="Putnam M."/>
        </authorList>
    </citation>
    <scope>NUCLEOTIDE SEQUENCE</scope>
    <source>
        <strain evidence="2">22-338</strain>
    </source>
</reference>
<feature type="domain" description="FRG" evidence="1">
    <location>
        <begin position="20"/>
        <end position="98"/>
    </location>
</feature>
<evidence type="ECO:0000313" key="2">
    <source>
        <dbReference type="EMBL" id="MDC8639683.1"/>
    </source>
</evidence>
<dbReference type="RefSeq" id="WP_273664430.1">
    <property type="nucleotide sequence ID" value="NZ_CP168178.1"/>
</dbReference>
<sequence>MKEIDQIWAEVLSVAYMGAGGPNMIFRGVSDETFELIPSIGRSTSENTERDIEVLESHILEEFKRLTVPILKNFPSHDFEWLFLAQHYGVPTRLLGKV</sequence>
<gene>
    <name evidence="2" type="ORF">NY667_18210</name>
</gene>
<proteinExistence type="predicted"/>
<name>A0A9X4BUE6_9XANT</name>
<comment type="caution">
    <text evidence="2">The sequence shown here is derived from an EMBL/GenBank/DDBJ whole genome shotgun (WGS) entry which is preliminary data.</text>
</comment>
<organism evidence="2 3">
    <name type="scientific">Xanthomonas hortorum pv. hederae</name>
    <dbReference type="NCBI Taxonomy" id="453603"/>
    <lineage>
        <taxon>Bacteria</taxon>
        <taxon>Pseudomonadati</taxon>
        <taxon>Pseudomonadota</taxon>
        <taxon>Gammaproteobacteria</taxon>
        <taxon>Lysobacterales</taxon>
        <taxon>Lysobacteraceae</taxon>
        <taxon>Xanthomonas</taxon>
    </lineage>
</organism>
<reference evidence="2" key="2">
    <citation type="submission" date="2022-08" db="EMBL/GenBank/DDBJ databases">
        <authorList>
            <person name="Iruegas-Bocardo F."/>
            <person name="Weisberg A.J."/>
            <person name="Riutta E.R."/>
            <person name="Kilday K."/>
            <person name="Bonkowski J.C."/>
            <person name="Creswell T."/>
            <person name="Daughtrey M.L."/>
            <person name="Rane K."/>
            <person name="Grunwald N.J."/>
            <person name="Chang J.H."/>
            <person name="Putnam M.L."/>
        </authorList>
    </citation>
    <scope>NUCLEOTIDE SEQUENCE</scope>
    <source>
        <strain evidence="2">22-338</strain>
    </source>
</reference>
<dbReference type="AlphaFoldDB" id="A0A9X4BUE6"/>
<dbReference type="SMART" id="SM00901">
    <property type="entry name" value="FRG"/>
    <property type="match status" value="1"/>
</dbReference>
<dbReference type="Pfam" id="PF08867">
    <property type="entry name" value="FRG"/>
    <property type="match status" value="1"/>
</dbReference>
<evidence type="ECO:0000313" key="3">
    <source>
        <dbReference type="Proteomes" id="UP001140230"/>
    </source>
</evidence>